<dbReference type="PANTHER" id="PTHR45624">
    <property type="entry name" value="MITOCHONDRIAL BASIC AMINO ACIDS TRANSPORTER-RELATED"/>
    <property type="match status" value="1"/>
</dbReference>
<keyword evidence="4 9" id="KW-0812">Transmembrane</keyword>
<dbReference type="SUPFAM" id="SSF103506">
    <property type="entry name" value="Mitochondrial carrier"/>
    <property type="match status" value="1"/>
</dbReference>
<dbReference type="GO" id="GO:0031966">
    <property type="term" value="C:mitochondrial membrane"/>
    <property type="evidence" value="ECO:0007669"/>
    <property type="project" value="UniProtKB-SubCell"/>
</dbReference>
<evidence type="ECO:0000256" key="7">
    <source>
        <dbReference type="ARBA" id="ARBA00023128"/>
    </source>
</evidence>
<evidence type="ECO:0000256" key="5">
    <source>
        <dbReference type="ARBA" id="ARBA00022737"/>
    </source>
</evidence>
<dbReference type="InterPro" id="IPR050567">
    <property type="entry name" value="Mitochondrial_Carrier"/>
</dbReference>
<reference evidence="10" key="1">
    <citation type="submission" date="2020-11" db="EMBL/GenBank/DDBJ databases">
        <authorList>
            <person name="Tran Van P."/>
        </authorList>
    </citation>
    <scope>NUCLEOTIDE SEQUENCE</scope>
</reference>
<dbReference type="InterPro" id="IPR023395">
    <property type="entry name" value="MCP_dom_sf"/>
</dbReference>
<dbReference type="OrthoDB" id="409586at2759"/>
<dbReference type="GO" id="GO:0000064">
    <property type="term" value="F:L-ornithine transmembrane transporter activity"/>
    <property type="evidence" value="ECO:0007669"/>
    <property type="project" value="TreeGrafter"/>
</dbReference>
<dbReference type="AlphaFoldDB" id="A0A7R8W0Q9"/>
<accession>A0A7R8W0Q9</accession>
<evidence type="ECO:0000256" key="8">
    <source>
        <dbReference type="ARBA" id="ARBA00023136"/>
    </source>
</evidence>
<evidence type="ECO:0000256" key="2">
    <source>
        <dbReference type="ARBA" id="ARBA00006375"/>
    </source>
</evidence>
<keyword evidence="3 9" id="KW-0813">Transport</keyword>
<keyword evidence="7" id="KW-0496">Mitochondrion</keyword>
<comment type="subcellular location">
    <subcellularLocation>
        <location evidence="1">Mitochondrion membrane</location>
        <topology evidence="1">Multi-pass membrane protein</topology>
    </subcellularLocation>
</comment>
<dbReference type="GO" id="GO:1990575">
    <property type="term" value="P:mitochondrial L-ornithine transmembrane transport"/>
    <property type="evidence" value="ECO:0007669"/>
    <property type="project" value="TreeGrafter"/>
</dbReference>
<dbReference type="Pfam" id="PF00153">
    <property type="entry name" value="Mito_carr"/>
    <property type="match status" value="3"/>
</dbReference>
<dbReference type="Gene3D" id="1.50.40.10">
    <property type="entry name" value="Mitochondrial carrier domain"/>
    <property type="match status" value="1"/>
</dbReference>
<dbReference type="PANTHER" id="PTHR45624:SF12">
    <property type="entry name" value="MITOCHONDRIAL ORNITHINE TRANSPORTER 1"/>
    <property type="match status" value="1"/>
</dbReference>
<gene>
    <name evidence="10" type="ORF">CTOB1V02_LOCUS144</name>
</gene>
<dbReference type="PROSITE" id="PS50920">
    <property type="entry name" value="SOLCAR"/>
    <property type="match status" value="2"/>
</dbReference>
<evidence type="ECO:0000256" key="9">
    <source>
        <dbReference type="RuleBase" id="RU000488"/>
    </source>
</evidence>
<evidence type="ECO:0000256" key="3">
    <source>
        <dbReference type="ARBA" id="ARBA00022448"/>
    </source>
</evidence>
<evidence type="ECO:0000256" key="1">
    <source>
        <dbReference type="ARBA" id="ARBA00004225"/>
    </source>
</evidence>
<keyword evidence="6" id="KW-1133">Transmembrane helix</keyword>
<comment type="similarity">
    <text evidence="2 9">Belongs to the mitochondrial carrier (TC 2.A.29) family.</text>
</comment>
<keyword evidence="5" id="KW-0677">Repeat</keyword>
<proteinExistence type="inferred from homology"/>
<name>A0A7R8W0Q9_9CRUS</name>
<dbReference type="InterPro" id="IPR018108">
    <property type="entry name" value="MCP_transmembrane"/>
</dbReference>
<protein>
    <submittedName>
        <fullName evidence="10">Uncharacterized protein</fullName>
    </submittedName>
</protein>
<evidence type="ECO:0000256" key="4">
    <source>
        <dbReference type="ARBA" id="ARBA00022692"/>
    </source>
</evidence>
<sequence>MSGMLDGVIDFTGGTTGAIASVYVGQPLDTVKVKMQSFPATYRSGMFHCFATTYKQDGIFRGLYAGTTPALVANIAENSVLFLAYGFCQKLVGFVRGKTVATLSPFDNACAGTSAAFFAAFTLCPTELIKCRLQALRELTAMGTAPTPVGISRWGPFSLTRHILSVEGIPGLFKGLVPTMAREMFGYFFFFGGYEMARYLMTPPGKTKDEIGVVRTVIAGGFGGVCLWTVIFPVDVVKSRVQVSGNSMNLIRTIKQIAVKEGGNLEEEGEGEI</sequence>
<evidence type="ECO:0000256" key="6">
    <source>
        <dbReference type="ARBA" id="ARBA00022989"/>
    </source>
</evidence>
<dbReference type="EMBL" id="OB660029">
    <property type="protein sequence ID" value="CAD7222128.1"/>
    <property type="molecule type" value="Genomic_DNA"/>
</dbReference>
<organism evidence="10">
    <name type="scientific">Cyprideis torosa</name>
    <dbReference type="NCBI Taxonomy" id="163714"/>
    <lineage>
        <taxon>Eukaryota</taxon>
        <taxon>Metazoa</taxon>
        <taxon>Ecdysozoa</taxon>
        <taxon>Arthropoda</taxon>
        <taxon>Crustacea</taxon>
        <taxon>Oligostraca</taxon>
        <taxon>Ostracoda</taxon>
        <taxon>Podocopa</taxon>
        <taxon>Podocopida</taxon>
        <taxon>Cytherocopina</taxon>
        <taxon>Cytheroidea</taxon>
        <taxon>Cytherideidae</taxon>
        <taxon>Cyprideis</taxon>
    </lineage>
</organism>
<evidence type="ECO:0000313" key="10">
    <source>
        <dbReference type="EMBL" id="CAD7222128.1"/>
    </source>
</evidence>
<keyword evidence="8" id="KW-0472">Membrane</keyword>